<name>A0A4Y2RLX6_ARAVE</name>
<dbReference type="OrthoDB" id="6419861at2759"/>
<organism evidence="1 2">
    <name type="scientific">Araneus ventricosus</name>
    <name type="common">Orbweaver spider</name>
    <name type="synonym">Epeira ventricosa</name>
    <dbReference type="NCBI Taxonomy" id="182803"/>
    <lineage>
        <taxon>Eukaryota</taxon>
        <taxon>Metazoa</taxon>
        <taxon>Ecdysozoa</taxon>
        <taxon>Arthropoda</taxon>
        <taxon>Chelicerata</taxon>
        <taxon>Arachnida</taxon>
        <taxon>Araneae</taxon>
        <taxon>Araneomorphae</taxon>
        <taxon>Entelegynae</taxon>
        <taxon>Araneoidea</taxon>
        <taxon>Araneidae</taxon>
        <taxon>Araneus</taxon>
    </lineage>
</organism>
<protein>
    <submittedName>
        <fullName evidence="1">Uncharacterized protein</fullName>
    </submittedName>
</protein>
<keyword evidence="2" id="KW-1185">Reference proteome</keyword>
<comment type="caution">
    <text evidence="1">The sequence shown here is derived from an EMBL/GenBank/DDBJ whole genome shotgun (WGS) entry which is preliminary data.</text>
</comment>
<dbReference type="Proteomes" id="UP000499080">
    <property type="component" value="Unassembled WGS sequence"/>
</dbReference>
<accession>A0A4Y2RLX6</accession>
<gene>
    <name evidence="1" type="ORF">AVEN_178869_1</name>
</gene>
<reference evidence="1 2" key="1">
    <citation type="journal article" date="2019" name="Sci. Rep.">
        <title>Orb-weaving spider Araneus ventricosus genome elucidates the spidroin gene catalogue.</title>
        <authorList>
            <person name="Kono N."/>
            <person name="Nakamura H."/>
            <person name="Ohtoshi R."/>
            <person name="Moran D.A.P."/>
            <person name="Shinohara A."/>
            <person name="Yoshida Y."/>
            <person name="Fujiwara M."/>
            <person name="Mori M."/>
            <person name="Tomita M."/>
            <person name="Arakawa K."/>
        </authorList>
    </citation>
    <scope>NUCLEOTIDE SEQUENCE [LARGE SCALE GENOMIC DNA]</scope>
</reference>
<dbReference type="EMBL" id="BGPR01017525">
    <property type="protein sequence ID" value="GBN76410.1"/>
    <property type="molecule type" value="Genomic_DNA"/>
</dbReference>
<dbReference type="AlphaFoldDB" id="A0A4Y2RLX6"/>
<evidence type="ECO:0000313" key="1">
    <source>
        <dbReference type="EMBL" id="GBN76410.1"/>
    </source>
</evidence>
<evidence type="ECO:0000313" key="2">
    <source>
        <dbReference type="Proteomes" id="UP000499080"/>
    </source>
</evidence>
<sequence length="91" mass="10707">MRILELQKMEYGIFLWHRIIHQAMDMIKGLSRLALKRIISGDWNERLTIVLLTQNMTPSEASGFSPDELLMKRSLRTVLDLLHPDFVEKKK</sequence>
<proteinExistence type="predicted"/>